<dbReference type="GO" id="GO:0003918">
    <property type="term" value="F:DNA topoisomerase type II (double strand cut, ATP-hydrolyzing) activity"/>
    <property type="evidence" value="ECO:0007669"/>
    <property type="project" value="InterPro"/>
</dbReference>
<reference evidence="2 3" key="1">
    <citation type="submission" date="2018-11" db="EMBL/GenBank/DDBJ databases">
        <title>Genome sequence of Apiotrichum porosum DSM 27194.</title>
        <authorList>
            <person name="Aliyu H."/>
            <person name="Gorte O."/>
            <person name="Ochsenreither K."/>
        </authorList>
    </citation>
    <scope>NUCLEOTIDE SEQUENCE [LARGE SCALE GENOMIC DNA]</scope>
    <source>
        <strain evidence="2 3">DSM 27194</strain>
    </source>
</reference>
<accession>A0A427XLT9</accession>
<dbReference type="InterPro" id="IPR002815">
    <property type="entry name" value="Spo11/TopoVI_A"/>
</dbReference>
<dbReference type="GO" id="GO:0007131">
    <property type="term" value="P:reciprocal meiotic recombination"/>
    <property type="evidence" value="ECO:0007669"/>
    <property type="project" value="TreeGrafter"/>
</dbReference>
<dbReference type="GO" id="GO:0000706">
    <property type="term" value="P:meiotic DNA double-strand break processing"/>
    <property type="evidence" value="ECO:0007669"/>
    <property type="project" value="TreeGrafter"/>
</dbReference>
<dbReference type="Proteomes" id="UP000279236">
    <property type="component" value="Unassembled WGS sequence"/>
</dbReference>
<evidence type="ECO:0000313" key="2">
    <source>
        <dbReference type="EMBL" id="RSH79714.1"/>
    </source>
</evidence>
<feature type="domain" description="Topoisomerase 6 subunit A/Spo11 TOPRIM" evidence="1">
    <location>
        <begin position="214"/>
        <end position="351"/>
    </location>
</feature>
<dbReference type="OrthoDB" id="521512at2759"/>
<dbReference type="PANTHER" id="PTHR10848">
    <property type="entry name" value="MEIOTIC RECOMBINATION PROTEIN SPO11"/>
    <property type="match status" value="1"/>
</dbReference>
<protein>
    <submittedName>
        <fullName evidence="2">Endodeoxyribonuclease</fullName>
    </submittedName>
</protein>
<dbReference type="Pfam" id="PF21180">
    <property type="entry name" value="TOP6A-Spo11_Toprim"/>
    <property type="match status" value="1"/>
</dbReference>
<evidence type="ECO:0000259" key="1">
    <source>
        <dbReference type="Pfam" id="PF21180"/>
    </source>
</evidence>
<dbReference type="EMBL" id="RSCE01000009">
    <property type="protein sequence ID" value="RSH79714.1"/>
    <property type="molecule type" value="Genomic_DNA"/>
</dbReference>
<dbReference type="SUPFAM" id="SSF56726">
    <property type="entry name" value="DNA topoisomerase IV, alpha subunit"/>
    <property type="match status" value="1"/>
</dbReference>
<evidence type="ECO:0000313" key="3">
    <source>
        <dbReference type="Proteomes" id="UP000279236"/>
    </source>
</evidence>
<dbReference type="Gene3D" id="3.40.1360.10">
    <property type="match status" value="1"/>
</dbReference>
<dbReference type="GO" id="GO:0042138">
    <property type="term" value="P:meiotic DNA double-strand break formation"/>
    <property type="evidence" value="ECO:0007669"/>
    <property type="project" value="TreeGrafter"/>
</dbReference>
<gene>
    <name evidence="2" type="primary">SPO11_5</name>
    <name evidence="2" type="ORF">EHS24_009366</name>
</gene>
<dbReference type="GO" id="GO:0000228">
    <property type="term" value="C:nuclear chromosome"/>
    <property type="evidence" value="ECO:0007669"/>
    <property type="project" value="TreeGrafter"/>
</dbReference>
<dbReference type="GeneID" id="39593909"/>
<comment type="caution">
    <text evidence="2">The sequence shown here is derived from an EMBL/GenBank/DDBJ whole genome shotgun (WGS) entry which is preliminary data.</text>
</comment>
<dbReference type="AlphaFoldDB" id="A0A427XLT9"/>
<keyword evidence="3" id="KW-1185">Reference proteome</keyword>
<dbReference type="InterPro" id="IPR034136">
    <property type="entry name" value="TOPRIM_Topo6A/Spo11"/>
</dbReference>
<dbReference type="STRING" id="105984.A0A427XLT9"/>
<dbReference type="InterPro" id="IPR036078">
    <property type="entry name" value="Spo11/TopoVI_A_sf"/>
</dbReference>
<name>A0A427XLT9_9TREE</name>
<dbReference type="GO" id="GO:0003677">
    <property type="term" value="F:DNA binding"/>
    <property type="evidence" value="ECO:0007669"/>
    <property type="project" value="InterPro"/>
</dbReference>
<sequence>MLTVAEFRAAINATADDNFWKELVANGPLHLDCTPIVAVNAREGSIPPTIPPTDPDASRAVGLAHLQLAAQKLAEQIRDDDLVAFPGLRDTKTTMPRPVYLRTAQDLQSIVNALLDLFRTDSFATLPDLWDILKEQTHVSEAKMVGLLKSLAAGAGQPLWALRVVREPPKGTMAATDLVAVLASGERVSFSASAGTLIPRAEEVVRFEGACEWVLVVEDKERLLGSDMLNEPKMGKGVLLAGNSQPDAGTIELLRVIADKFPTAAILGFFDAAPDGVRFASAYKYGIKNKKYAADAQGCDRFEWIGLFIEDCYKLRVRAKMLEEADVVAFDNMLRKPNYPREWLDQIVLMRIAGYARIEDGYGRDDFMAYLHEKILRACEA</sequence>
<dbReference type="RefSeq" id="XP_028474823.1">
    <property type="nucleotide sequence ID" value="XM_028624655.1"/>
</dbReference>
<dbReference type="PANTHER" id="PTHR10848:SF0">
    <property type="entry name" value="MEIOTIC RECOMBINATION PROTEIN SPO11"/>
    <property type="match status" value="1"/>
</dbReference>
<organism evidence="2 3">
    <name type="scientific">Apiotrichum porosum</name>
    <dbReference type="NCBI Taxonomy" id="105984"/>
    <lineage>
        <taxon>Eukaryota</taxon>
        <taxon>Fungi</taxon>
        <taxon>Dikarya</taxon>
        <taxon>Basidiomycota</taxon>
        <taxon>Agaricomycotina</taxon>
        <taxon>Tremellomycetes</taxon>
        <taxon>Trichosporonales</taxon>
        <taxon>Trichosporonaceae</taxon>
        <taxon>Apiotrichum</taxon>
    </lineage>
</organism>
<proteinExistence type="predicted"/>